<sequence length="136" mass="14677">MLVTSKKIFPLVCSIFIALGSSSATQRTLDSKKSVYLGSADITQGMAKTIDAIANLCTVSADNNFTKVTQAIDLYEECANITPKSHDDVDETSVPDMKGAGGEVVTGTIFVGNYFDLYINGKLKHSIPQQFTIYLV</sequence>
<keyword evidence="2" id="KW-1185">Reference proteome</keyword>
<organism evidence="1 2">
    <name type="scientific">Thalassotalea eurytherma</name>
    <dbReference type="NCBI Taxonomy" id="1144278"/>
    <lineage>
        <taxon>Bacteria</taxon>
        <taxon>Pseudomonadati</taxon>
        <taxon>Pseudomonadota</taxon>
        <taxon>Gammaproteobacteria</taxon>
        <taxon>Alteromonadales</taxon>
        <taxon>Colwelliaceae</taxon>
        <taxon>Thalassotalea</taxon>
    </lineage>
</organism>
<accession>A0ABQ6H8J3</accession>
<reference evidence="1 2" key="1">
    <citation type="submission" date="2023-03" db="EMBL/GenBank/DDBJ databases">
        <title>Draft genome sequence of Thalassotalea eurytherma JCM 18482T.</title>
        <authorList>
            <person name="Sawabe T."/>
        </authorList>
    </citation>
    <scope>NUCLEOTIDE SEQUENCE [LARGE SCALE GENOMIC DNA]</scope>
    <source>
        <strain evidence="1 2">JCM 18482</strain>
    </source>
</reference>
<evidence type="ECO:0000313" key="1">
    <source>
        <dbReference type="EMBL" id="GLX83176.1"/>
    </source>
</evidence>
<gene>
    <name evidence="1" type="ORF">theurythT_26280</name>
</gene>
<dbReference type="Proteomes" id="UP001157133">
    <property type="component" value="Unassembled WGS sequence"/>
</dbReference>
<name>A0ABQ6H8J3_9GAMM</name>
<dbReference type="EMBL" id="BSSU01000013">
    <property type="protein sequence ID" value="GLX83176.1"/>
    <property type="molecule type" value="Genomic_DNA"/>
</dbReference>
<comment type="caution">
    <text evidence="1">The sequence shown here is derived from an EMBL/GenBank/DDBJ whole genome shotgun (WGS) entry which is preliminary data.</text>
</comment>
<proteinExistence type="predicted"/>
<evidence type="ECO:0000313" key="2">
    <source>
        <dbReference type="Proteomes" id="UP001157133"/>
    </source>
</evidence>
<dbReference type="RefSeq" id="WP_284208581.1">
    <property type="nucleotide sequence ID" value="NZ_BSSU01000013.1"/>
</dbReference>
<protein>
    <submittedName>
        <fullName evidence="1">Uncharacterized protein</fullName>
    </submittedName>
</protein>